<organism evidence="2 3">
    <name type="scientific">Streptomyces tuirus</name>
    <dbReference type="NCBI Taxonomy" id="68278"/>
    <lineage>
        <taxon>Bacteria</taxon>
        <taxon>Bacillati</taxon>
        <taxon>Actinomycetota</taxon>
        <taxon>Actinomycetes</taxon>
        <taxon>Kitasatosporales</taxon>
        <taxon>Streptomycetaceae</taxon>
        <taxon>Streptomyces</taxon>
    </lineage>
</organism>
<dbReference type="Proteomes" id="UP000682308">
    <property type="component" value="Unassembled WGS sequence"/>
</dbReference>
<sequence length="76" mass="8104">MIREAVHTAEVIVWGAIASVALLTVSIAGLAITAGAAAGDAIAHRHHTRQAIRRLEHHANRTSADAAEHHRKETES</sequence>
<accession>A0A941FER5</accession>
<keyword evidence="3" id="KW-1185">Reference proteome</keyword>
<protein>
    <submittedName>
        <fullName evidence="2">Uncharacterized protein</fullName>
    </submittedName>
</protein>
<keyword evidence="1" id="KW-0812">Transmembrane</keyword>
<gene>
    <name evidence="2" type="ORF">KEF29_03525</name>
</gene>
<feature type="transmembrane region" description="Helical" evidence="1">
    <location>
        <begin position="12"/>
        <end position="39"/>
    </location>
</feature>
<reference evidence="2 3" key="1">
    <citation type="submission" date="2021-04" db="EMBL/GenBank/DDBJ databases">
        <title>Characterization of the biosynthetic gene cluster of new lipopeptides with antitumor activity in the genome of the marine Streptomyces PHM034.</title>
        <authorList>
            <person name="Ceniceros A."/>
            <person name="Canedo L."/>
            <person name="Mendez C."/>
            <person name="Olano C."/>
            <person name="Schleissner C."/>
            <person name="Cuevas C."/>
            <person name="De La Calle F."/>
            <person name="Salas J.A."/>
        </authorList>
    </citation>
    <scope>NUCLEOTIDE SEQUENCE [LARGE SCALE GENOMIC DNA]</scope>
    <source>
        <strain evidence="2 3">PHM034</strain>
    </source>
</reference>
<comment type="caution">
    <text evidence="2">The sequence shown here is derived from an EMBL/GenBank/DDBJ whole genome shotgun (WGS) entry which is preliminary data.</text>
</comment>
<evidence type="ECO:0000313" key="3">
    <source>
        <dbReference type="Proteomes" id="UP000682308"/>
    </source>
</evidence>
<keyword evidence="1" id="KW-1133">Transmembrane helix</keyword>
<evidence type="ECO:0000313" key="2">
    <source>
        <dbReference type="EMBL" id="MBR8638677.1"/>
    </source>
</evidence>
<dbReference type="AlphaFoldDB" id="A0A941FER5"/>
<name>A0A941FER5_9ACTN</name>
<evidence type="ECO:0000256" key="1">
    <source>
        <dbReference type="SAM" id="Phobius"/>
    </source>
</evidence>
<dbReference type="EMBL" id="JAGTPG010000001">
    <property type="protein sequence ID" value="MBR8638677.1"/>
    <property type="molecule type" value="Genomic_DNA"/>
</dbReference>
<proteinExistence type="predicted"/>
<keyword evidence="1" id="KW-0472">Membrane</keyword>